<proteinExistence type="predicted"/>
<feature type="transmembrane region" description="Helical" evidence="1">
    <location>
        <begin position="31"/>
        <end position="54"/>
    </location>
</feature>
<dbReference type="AlphaFoldDB" id="A0A0P4R3Y7"/>
<sequence length="57" mass="6166">MRVALSVGCTLLILGLLWVAAWKVGWWTPGLGLLSVKAAVMLSMGPAALVAWFARRR</sequence>
<reference evidence="2 3" key="2">
    <citation type="journal article" date="2015" name="Stand. Genomic Sci.">
        <title>Draft genome sequence of marine-derived Streptomyces sp. TP-A0598, a producer of anti-MRSA antibiotic lydicamycins.</title>
        <authorList>
            <person name="Komaki H."/>
            <person name="Ichikawa N."/>
            <person name="Hosoyama A."/>
            <person name="Fujita N."/>
            <person name="Igarashi Y."/>
        </authorList>
    </citation>
    <scope>NUCLEOTIDE SEQUENCE [LARGE SCALE GENOMIC DNA]</scope>
    <source>
        <strain evidence="2 3">NBRC 110027</strain>
    </source>
</reference>
<evidence type="ECO:0000256" key="1">
    <source>
        <dbReference type="SAM" id="Phobius"/>
    </source>
</evidence>
<evidence type="ECO:0000313" key="3">
    <source>
        <dbReference type="Proteomes" id="UP000048965"/>
    </source>
</evidence>
<keyword evidence="3" id="KW-1185">Reference proteome</keyword>
<keyword evidence="1" id="KW-0812">Transmembrane</keyword>
<organism evidence="2 3">
    <name type="scientific">Streptomyces lydicamycinicus</name>
    <dbReference type="NCBI Taxonomy" id="1546107"/>
    <lineage>
        <taxon>Bacteria</taxon>
        <taxon>Bacillati</taxon>
        <taxon>Actinomycetota</taxon>
        <taxon>Actinomycetes</taxon>
        <taxon>Kitasatosporales</taxon>
        <taxon>Streptomycetaceae</taxon>
        <taxon>Streptomyces</taxon>
    </lineage>
</organism>
<gene>
    <name evidence="2" type="ORF">TPA0598_03_00590</name>
</gene>
<protein>
    <submittedName>
        <fullName evidence="2">Uncharacterized protein</fullName>
    </submittedName>
</protein>
<accession>A0A0P4R3Y7</accession>
<reference evidence="3" key="1">
    <citation type="submission" date="2014-09" db="EMBL/GenBank/DDBJ databases">
        <title>Whole genome shotgun sequence of Streptomyces sp. NBRC 110027.</title>
        <authorList>
            <person name="Komaki H."/>
            <person name="Ichikawa N."/>
            <person name="Katano-Makiyama Y."/>
            <person name="Hosoyama A."/>
            <person name="Hashimoto M."/>
            <person name="Uohara A."/>
            <person name="Kitahashi Y."/>
            <person name="Ohji S."/>
            <person name="Kimura A."/>
            <person name="Yamazoe A."/>
            <person name="Igarashi Y."/>
            <person name="Fujita N."/>
        </authorList>
    </citation>
    <scope>NUCLEOTIDE SEQUENCE [LARGE SCALE GENOMIC DNA]</scope>
    <source>
        <strain evidence="3">NBRC 110027</strain>
    </source>
</reference>
<name>A0A0P4R3Y7_9ACTN</name>
<dbReference type="EMBL" id="BBNO01000003">
    <property type="protein sequence ID" value="GAO07598.1"/>
    <property type="molecule type" value="Genomic_DNA"/>
</dbReference>
<keyword evidence="1" id="KW-0472">Membrane</keyword>
<dbReference type="Proteomes" id="UP000048965">
    <property type="component" value="Unassembled WGS sequence"/>
</dbReference>
<keyword evidence="1" id="KW-1133">Transmembrane helix</keyword>
<evidence type="ECO:0000313" key="2">
    <source>
        <dbReference type="EMBL" id="GAO07598.1"/>
    </source>
</evidence>
<comment type="caution">
    <text evidence="2">The sequence shown here is derived from an EMBL/GenBank/DDBJ whole genome shotgun (WGS) entry which is preliminary data.</text>
</comment>